<protein>
    <submittedName>
        <fullName evidence="2">Uncharacterized protein</fullName>
    </submittedName>
</protein>
<feature type="compositionally biased region" description="Polar residues" evidence="1">
    <location>
        <begin position="606"/>
        <end position="617"/>
    </location>
</feature>
<keyword evidence="3" id="KW-1185">Reference proteome</keyword>
<dbReference type="InterPro" id="IPR036047">
    <property type="entry name" value="F-box-like_dom_sf"/>
</dbReference>
<name>A0A2G8SA50_9APHY</name>
<proteinExistence type="predicted"/>
<dbReference type="Gene3D" id="1.20.1280.50">
    <property type="match status" value="1"/>
</dbReference>
<feature type="region of interest" description="Disordered" evidence="1">
    <location>
        <begin position="574"/>
        <end position="626"/>
    </location>
</feature>
<sequence length="670" mass="74494">MDPLRNIPRLSELSGHLQQLLPTDRGAFSTLTTIPDIQAWAVAKADEYRQLALALLAIHNLAAPIHRLPTEVLERVFSNCWQDWNSLRLPHVCRLWRSILLDRPEFWADAVAKCEFQEKREIVRSELPLIDSLLSRSTQHSHTINPNFYIFPPAIVQVMAPYSSSIASLHVTVGKIDLQDGLWPALLSGMPNLETLTIQITMAGEDLNECRTMGYIDLMQSDHSPAWSELPMLSRDALPKLSCLTCPHSMVGRFSDVPLRHLKAEVVVMTPSSSQRSFEWYLPKVVLGRPQGLHLEPHRSRLETLEIMPTGIVEEDSYATPLEPLDLFSLRRLRIEGDKDVVPHILLWLRLPQAASVHIPRFYAYSDDLGTKLRSVVDTIDRACLQYLDRRSGMVHQYRMQCFAGGIDRLRIDELCTADSSALISVFGENAPVAHLELSAKSSYLLMNNFDLHAFPHLVHLDLNGSNLRALGYLLQPALHPTRRAGSGWGIADADDSPLPSLKLSELVISCPPPESKYIPGHLNTDTDTDFSTKVDELFREYFGVFQQALMDRAACGTRLTYLALSLPPATRTTEASKAQAKEPEAGAGDQEQARSKEKAGCDGGSDNNANPGSGSNEMAKHKEPAKPCAFWPSHAARLTALESLRELVDGPVVLKLLDDAGNEISVEEA</sequence>
<evidence type="ECO:0000313" key="2">
    <source>
        <dbReference type="EMBL" id="PIL30635.1"/>
    </source>
</evidence>
<dbReference type="EMBL" id="AYKW01000014">
    <property type="protein sequence ID" value="PIL30635.1"/>
    <property type="molecule type" value="Genomic_DNA"/>
</dbReference>
<evidence type="ECO:0000256" key="1">
    <source>
        <dbReference type="SAM" id="MobiDB-lite"/>
    </source>
</evidence>
<dbReference type="OrthoDB" id="2732452at2759"/>
<organism evidence="2 3">
    <name type="scientific">Ganoderma sinense ZZ0214-1</name>
    <dbReference type="NCBI Taxonomy" id="1077348"/>
    <lineage>
        <taxon>Eukaryota</taxon>
        <taxon>Fungi</taxon>
        <taxon>Dikarya</taxon>
        <taxon>Basidiomycota</taxon>
        <taxon>Agaricomycotina</taxon>
        <taxon>Agaricomycetes</taxon>
        <taxon>Polyporales</taxon>
        <taxon>Polyporaceae</taxon>
        <taxon>Ganoderma</taxon>
    </lineage>
</organism>
<evidence type="ECO:0000313" key="3">
    <source>
        <dbReference type="Proteomes" id="UP000230002"/>
    </source>
</evidence>
<comment type="caution">
    <text evidence="2">The sequence shown here is derived from an EMBL/GenBank/DDBJ whole genome shotgun (WGS) entry which is preliminary data.</text>
</comment>
<accession>A0A2G8SA50</accession>
<dbReference type="AlphaFoldDB" id="A0A2G8SA50"/>
<gene>
    <name evidence="2" type="ORF">GSI_07337</name>
</gene>
<reference evidence="2 3" key="1">
    <citation type="journal article" date="2015" name="Sci. Rep.">
        <title>Chromosome-level genome map provides insights into diverse defense mechanisms in the medicinal fungus Ganoderma sinense.</title>
        <authorList>
            <person name="Zhu Y."/>
            <person name="Xu J."/>
            <person name="Sun C."/>
            <person name="Zhou S."/>
            <person name="Xu H."/>
            <person name="Nelson D.R."/>
            <person name="Qian J."/>
            <person name="Song J."/>
            <person name="Luo H."/>
            <person name="Xiang L."/>
            <person name="Li Y."/>
            <person name="Xu Z."/>
            <person name="Ji A."/>
            <person name="Wang L."/>
            <person name="Lu S."/>
            <person name="Hayward A."/>
            <person name="Sun W."/>
            <person name="Li X."/>
            <person name="Schwartz D.C."/>
            <person name="Wang Y."/>
            <person name="Chen S."/>
        </authorList>
    </citation>
    <scope>NUCLEOTIDE SEQUENCE [LARGE SCALE GENOMIC DNA]</scope>
    <source>
        <strain evidence="2 3">ZZ0214-1</strain>
    </source>
</reference>
<dbReference type="Proteomes" id="UP000230002">
    <property type="component" value="Unassembled WGS sequence"/>
</dbReference>
<dbReference type="SUPFAM" id="SSF81383">
    <property type="entry name" value="F-box domain"/>
    <property type="match status" value="1"/>
</dbReference>
<feature type="compositionally biased region" description="Basic and acidic residues" evidence="1">
    <location>
        <begin position="592"/>
        <end position="601"/>
    </location>
</feature>